<dbReference type="SUPFAM" id="SSF103647">
    <property type="entry name" value="TSP type-3 repeat"/>
    <property type="match status" value="1"/>
</dbReference>
<dbReference type="InterPro" id="IPR028974">
    <property type="entry name" value="TSP_type-3_rpt"/>
</dbReference>
<dbReference type="GO" id="GO:0005509">
    <property type="term" value="F:calcium ion binding"/>
    <property type="evidence" value="ECO:0007669"/>
    <property type="project" value="InterPro"/>
</dbReference>
<proteinExistence type="predicted"/>
<name>A0A1W1CA70_9ZZZZ</name>
<evidence type="ECO:0000313" key="1">
    <source>
        <dbReference type="EMBL" id="SFV62664.1"/>
    </source>
</evidence>
<gene>
    <name evidence="1" type="ORF">MNB_SV-8-142</name>
</gene>
<dbReference type="AlphaFoldDB" id="A0A1W1CA70"/>
<organism evidence="1">
    <name type="scientific">hydrothermal vent metagenome</name>
    <dbReference type="NCBI Taxonomy" id="652676"/>
    <lineage>
        <taxon>unclassified sequences</taxon>
        <taxon>metagenomes</taxon>
        <taxon>ecological metagenomes</taxon>
    </lineage>
</organism>
<sequence>MRQKIEMKRSMMMTKKLLTLGLLASTLSYGQGIHDEDFDGVPDSIDQCPHTPFLNQVNAQGCTTTILTLPSETEYDSMTLTLGYGFSTNEDLTGREKQDTGTVQLSYYHNNWSYSLRSGYYSHNTNSGILDTTFKIKKRIKLTNKLKLGLGAGIKLPTYDFKGNKTDYTLYTSLSYYPTRSLSLFTGVSHTFVKDEKIITPLRDTNSFYMGVGYFFTNQFYANVTFGLSQSKFTDQHITRSIGSSLYYKINKEWFATVSYNKEIDEDLHDSLNFKIGYKFW</sequence>
<reference evidence="1" key="1">
    <citation type="submission" date="2016-10" db="EMBL/GenBank/DDBJ databases">
        <authorList>
            <person name="de Groot N.N."/>
        </authorList>
    </citation>
    <scope>NUCLEOTIDE SEQUENCE</scope>
</reference>
<dbReference type="EMBL" id="FPHD01000061">
    <property type="protein sequence ID" value="SFV62664.1"/>
    <property type="molecule type" value="Genomic_DNA"/>
</dbReference>
<protein>
    <submittedName>
        <fullName evidence="1">Uncharacterized protein</fullName>
    </submittedName>
</protein>
<dbReference type="SUPFAM" id="SSF56935">
    <property type="entry name" value="Porins"/>
    <property type="match status" value="1"/>
</dbReference>
<accession>A0A1W1CA70</accession>